<dbReference type="PRINTS" id="PR01414">
    <property type="entry name" value="CCMBBIOGNSIS"/>
</dbReference>
<dbReference type="EMBL" id="JBJYXY010000001">
    <property type="protein sequence ID" value="MFN2975477.1"/>
    <property type="molecule type" value="Genomic_DNA"/>
</dbReference>
<protein>
    <recommendedName>
        <fullName evidence="4">Heme exporter protein B</fullName>
    </recommendedName>
</protein>
<evidence type="ECO:0000256" key="2">
    <source>
        <dbReference type="ARBA" id="ARBA00004429"/>
    </source>
</evidence>
<keyword evidence="5" id="KW-0813">Transport</keyword>
<keyword evidence="9" id="KW-0201">Cytochrome c-type biogenesis</keyword>
<feature type="transmembrane region" description="Helical" evidence="12">
    <location>
        <begin position="140"/>
        <end position="163"/>
    </location>
</feature>
<proteinExistence type="inferred from homology"/>
<feature type="transmembrane region" description="Helical" evidence="12">
    <location>
        <begin position="170"/>
        <end position="188"/>
    </location>
</feature>
<dbReference type="InterPro" id="IPR026031">
    <property type="entry name" value="Cyt_c_CcmB_bac"/>
</dbReference>
<dbReference type="PANTHER" id="PTHR30070">
    <property type="entry name" value="HEME EXPORTER PROTEIN B"/>
    <property type="match status" value="1"/>
</dbReference>
<evidence type="ECO:0000256" key="1">
    <source>
        <dbReference type="ARBA" id="ARBA00002442"/>
    </source>
</evidence>
<evidence type="ECO:0000256" key="12">
    <source>
        <dbReference type="SAM" id="Phobius"/>
    </source>
</evidence>
<organism evidence="13 14">
    <name type="scientific">Terriglobus aquaticus</name>
    <dbReference type="NCBI Taxonomy" id="940139"/>
    <lineage>
        <taxon>Bacteria</taxon>
        <taxon>Pseudomonadati</taxon>
        <taxon>Acidobacteriota</taxon>
        <taxon>Terriglobia</taxon>
        <taxon>Terriglobales</taxon>
        <taxon>Acidobacteriaceae</taxon>
        <taxon>Terriglobus</taxon>
    </lineage>
</organism>
<dbReference type="Proteomes" id="UP001634747">
    <property type="component" value="Unassembled WGS sequence"/>
</dbReference>
<evidence type="ECO:0000256" key="11">
    <source>
        <dbReference type="ARBA" id="ARBA00023136"/>
    </source>
</evidence>
<accession>A0ABW9KI52</accession>
<reference evidence="13 14" key="1">
    <citation type="submission" date="2024-12" db="EMBL/GenBank/DDBJ databases">
        <authorList>
            <person name="Lee Y."/>
        </authorList>
    </citation>
    <scope>NUCLEOTIDE SEQUENCE [LARGE SCALE GENOMIC DNA]</scope>
    <source>
        <strain evidence="13 14">03SUJ4</strain>
    </source>
</reference>
<keyword evidence="10 12" id="KW-1133">Transmembrane helix</keyword>
<evidence type="ECO:0000256" key="7">
    <source>
        <dbReference type="ARBA" id="ARBA00022519"/>
    </source>
</evidence>
<feature type="transmembrane region" description="Helical" evidence="12">
    <location>
        <begin position="29"/>
        <end position="47"/>
    </location>
</feature>
<comment type="similarity">
    <text evidence="3">Belongs to the CcmB/CycW/HelB family.</text>
</comment>
<sequence length="230" mass="25573">MNELRHYASLVGLHLKKELRLEWRRRDTLMGMLFFTLLIAVVFSLAFDPTSNPTLARQISGGVGWLGLLFAATTSLNGSWNREERNQVLDAHRLSPSPPSALFLGKAIANFLFVTAVELILVPVFVLFYNLHTLGDWRLLAAVLPLGTWALVLNGTFFAALSLRGRNRDLLLPMVLFPMSIPALLAMVNATTSIITGEFDPMLWVRLLVGYDVVFTTVALLLFAPVLHAE</sequence>
<keyword evidence="14" id="KW-1185">Reference proteome</keyword>
<name>A0ABW9KI52_9BACT</name>
<comment type="subcellular location">
    <subcellularLocation>
        <location evidence="2">Cell inner membrane</location>
        <topology evidence="2">Multi-pass membrane protein</topology>
    </subcellularLocation>
</comment>
<evidence type="ECO:0000256" key="5">
    <source>
        <dbReference type="ARBA" id="ARBA00022448"/>
    </source>
</evidence>
<evidence type="ECO:0000256" key="9">
    <source>
        <dbReference type="ARBA" id="ARBA00022748"/>
    </source>
</evidence>
<feature type="transmembrane region" description="Helical" evidence="12">
    <location>
        <begin position="59"/>
        <end position="80"/>
    </location>
</feature>
<evidence type="ECO:0000313" key="14">
    <source>
        <dbReference type="Proteomes" id="UP001634747"/>
    </source>
</evidence>
<evidence type="ECO:0000256" key="6">
    <source>
        <dbReference type="ARBA" id="ARBA00022475"/>
    </source>
</evidence>
<feature type="transmembrane region" description="Helical" evidence="12">
    <location>
        <begin position="208"/>
        <end position="227"/>
    </location>
</feature>
<keyword evidence="11 12" id="KW-0472">Membrane</keyword>
<keyword evidence="6" id="KW-1003">Cell membrane</keyword>
<keyword evidence="7" id="KW-0997">Cell inner membrane</keyword>
<evidence type="ECO:0000256" key="4">
    <source>
        <dbReference type="ARBA" id="ARBA00016452"/>
    </source>
</evidence>
<evidence type="ECO:0000256" key="8">
    <source>
        <dbReference type="ARBA" id="ARBA00022692"/>
    </source>
</evidence>
<evidence type="ECO:0000256" key="10">
    <source>
        <dbReference type="ARBA" id="ARBA00022989"/>
    </source>
</evidence>
<feature type="transmembrane region" description="Helical" evidence="12">
    <location>
        <begin position="101"/>
        <end position="128"/>
    </location>
</feature>
<dbReference type="PIRSF" id="PIRSF002764">
    <property type="entry name" value="CcmB"/>
    <property type="match status" value="1"/>
</dbReference>
<dbReference type="RefSeq" id="WP_263412999.1">
    <property type="nucleotide sequence ID" value="NZ_BAABBH010000001.1"/>
</dbReference>
<dbReference type="Pfam" id="PF03379">
    <property type="entry name" value="CcmB"/>
    <property type="match status" value="1"/>
</dbReference>
<comment type="caution">
    <text evidence="13">The sequence shown here is derived from an EMBL/GenBank/DDBJ whole genome shotgun (WGS) entry which is preliminary data.</text>
</comment>
<dbReference type="PANTHER" id="PTHR30070:SF1">
    <property type="entry name" value="CYTOCHROME C BIOGENESIS B-RELATED"/>
    <property type="match status" value="1"/>
</dbReference>
<comment type="function">
    <text evidence="1">Required for the export of heme to the periplasm for the biogenesis of c-type cytochromes.</text>
</comment>
<gene>
    <name evidence="13" type="ORF">ACK2TP_06860</name>
</gene>
<evidence type="ECO:0000256" key="3">
    <source>
        <dbReference type="ARBA" id="ARBA00010544"/>
    </source>
</evidence>
<dbReference type="InterPro" id="IPR003544">
    <property type="entry name" value="Cyt_c_biogenesis_CcmB"/>
</dbReference>
<evidence type="ECO:0000313" key="13">
    <source>
        <dbReference type="EMBL" id="MFN2975477.1"/>
    </source>
</evidence>
<keyword evidence="8 12" id="KW-0812">Transmembrane</keyword>